<dbReference type="PANTHER" id="PTHR12111:SF2">
    <property type="entry name" value="SPLICING FACTOR YJU2B-RELATED"/>
    <property type="match status" value="1"/>
</dbReference>
<dbReference type="OMA" id="RNMSVWD"/>
<evidence type="ECO:0000256" key="2">
    <source>
        <dbReference type="SAM" id="Coils"/>
    </source>
</evidence>
<dbReference type="GO" id="GO:0071014">
    <property type="term" value="C:post-mRNA release spliceosomal complex"/>
    <property type="evidence" value="ECO:0007669"/>
    <property type="project" value="TreeGrafter"/>
</dbReference>
<reference evidence="3 4" key="1">
    <citation type="journal article" date="2009" name="Science">
        <title>Green evolution and dynamic adaptations revealed by genomes of the marine picoeukaryotes Micromonas.</title>
        <authorList>
            <person name="Worden A.Z."/>
            <person name="Lee J.H."/>
            <person name="Mock T."/>
            <person name="Rouze P."/>
            <person name="Simmons M.P."/>
            <person name="Aerts A.L."/>
            <person name="Allen A.E."/>
            <person name="Cuvelier M.L."/>
            <person name="Derelle E."/>
            <person name="Everett M.V."/>
            <person name="Foulon E."/>
            <person name="Grimwood J."/>
            <person name="Gundlach H."/>
            <person name="Henrissat B."/>
            <person name="Napoli C."/>
            <person name="McDonald S.M."/>
            <person name="Parker M.S."/>
            <person name="Rombauts S."/>
            <person name="Salamov A."/>
            <person name="Von Dassow P."/>
            <person name="Badger J.H."/>
            <person name="Coutinho P.M."/>
            <person name="Demir E."/>
            <person name="Dubchak I."/>
            <person name="Gentemann C."/>
            <person name="Eikrem W."/>
            <person name="Gready J.E."/>
            <person name="John U."/>
            <person name="Lanier W."/>
            <person name="Lindquist E.A."/>
            <person name="Lucas S."/>
            <person name="Mayer K.F."/>
            <person name="Moreau H."/>
            <person name="Not F."/>
            <person name="Otillar R."/>
            <person name="Panaud O."/>
            <person name="Pangilinan J."/>
            <person name="Paulsen I."/>
            <person name="Piegu B."/>
            <person name="Poliakov A."/>
            <person name="Robbens S."/>
            <person name="Schmutz J."/>
            <person name="Toulza E."/>
            <person name="Wyss T."/>
            <person name="Zelensky A."/>
            <person name="Zhou K."/>
            <person name="Armbrust E.V."/>
            <person name="Bhattacharya D."/>
            <person name="Goodenough U.W."/>
            <person name="Van de Peer Y."/>
            <person name="Grigoriev I.V."/>
        </authorList>
    </citation>
    <scope>NUCLEOTIDE SEQUENCE [LARGE SCALE GENOMIC DNA]</scope>
    <source>
        <strain evidence="4">RCC299 / NOUM17</strain>
    </source>
</reference>
<dbReference type="PANTHER" id="PTHR12111">
    <property type="entry name" value="SPLICING FACTOR YJU2"/>
    <property type="match status" value="1"/>
</dbReference>
<accession>C1E2E1</accession>
<dbReference type="RefSeq" id="XP_002500644.1">
    <property type="nucleotide sequence ID" value="XM_002500598.1"/>
</dbReference>
<dbReference type="OrthoDB" id="360327at2759"/>
<organism evidence="3 4">
    <name type="scientific">Micromonas commoda (strain RCC299 / NOUM17 / CCMP2709)</name>
    <name type="common">Picoplanktonic green alga</name>
    <dbReference type="NCBI Taxonomy" id="296587"/>
    <lineage>
        <taxon>Eukaryota</taxon>
        <taxon>Viridiplantae</taxon>
        <taxon>Chlorophyta</taxon>
        <taxon>Mamiellophyceae</taxon>
        <taxon>Mamiellales</taxon>
        <taxon>Mamiellaceae</taxon>
        <taxon>Micromonas</taxon>
    </lineage>
</organism>
<dbReference type="GO" id="GO:0005684">
    <property type="term" value="C:U2-type spliceosomal complex"/>
    <property type="evidence" value="ECO:0007669"/>
    <property type="project" value="TreeGrafter"/>
</dbReference>
<feature type="non-terminal residue" evidence="3">
    <location>
        <position position="251"/>
    </location>
</feature>
<dbReference type="GO" id="GO:0000398">
    <property type="term" value="P:mRNA splicing, via spliceosome"/>
    <property type="evidence" value="ECO:0007669"/>
    <property type="project" value="InterPro"/>
</dbReference>
<dbReference type="AlphaFoldDB" id="C1E2E1"/>
<evidence type="ECO:0000313" key="4">
    <source>
        <dbReference type="Proteomes" id="UP000002009"/>
    </source>
</evidence>
<dbReference type="EMBL" id="CP001324">
    <property type="protein sequence ID" value="ACO61902.1"/>
    <property type="molecule type" value="Genomic_DNA"/>
</dbReference>
<dbReference type="STRING" id="296587.C1E2E1"/>
<keyword evidence="4" id="KW-1185">Reference proteome</keyword>
<comment type="similarity">
    <text evidence="1">Belongs to the CWC16 family.</text>
</comment>
<sequence length="251" mass="28050">MSTLAATKADGFYYPPDWTPEGGSASLARKFNKNGSLGKRANKLHEGKLTVRFEMPYNVGCRRCGQTIARGVRFNAEKRVVGKYHSTPIYAFTMLTRCCANQLEIHTDPKDAEYVIVSGADRRIGGAGAATRYNDHAKGLDAEGTTEIELQSREERDAMMADPMGRLERTVGMVRAAEDGDGPSASGRAPPTFIELRDQSKNRWKDDYEANRTLRRAMRGQRKEIKALREEGKRLNLAEHIKLLPRSEEDA</sequence>
<dbReference type="Proteomes" id="UP000002009">
    <property type="component" value="Chromosome 3"/>
</dbReference>
<protein>
    <submittedName>
        <fullName evidence="3">Uncharacterized protein</fullName>
    </submittedName>
</protein>
<dbReference type="eggNOG" id="KOG2990">
    <property type="taxonomic scope" value="Eukaryota"/>
</dbReference>
<dbReference type="InParanoid" id="C1E2E1"/>
<evidence type="ECO:0000256" key="1">
    <source>
        <dbReference type="ARBA" id="ARBA00005595"/>
    </source>
</evidence>
<evidence type="ECO:0000313" key="3">
    <source>
        <dbReference type="EMBL" id="ACO61902.1"/>
    </source>
</evidence>
<dbReference type="FunCoup" id="C1E2E1">
    <property type="interactions" value="1749"/>
</dbReference>
<keyword evidence="2" id="KW-0175">Coiled coil</keyword>
<feature type="coiled-coil region" evidence="2">
    <location>
        <begin position="211"/>
        <end position="238"/>
    </location>
</feature>
<dbReference type="GeneID" id="8242256"/>
<dbReference type="InterPro" id="IPR007590">
    <property type="entry name" value="Saf4/Yju2"/>
</dbReference>
<proteinExistence type="inferred from homology"/>
<name>C1E2E1_MICCC</name>
<dbReference type="Pfam" id="PF04502">
    <property type="entry name" value="Saf4_Yju2"/>
    <property type="match status" value="1"/>
</dbReference>
<dbReference type="KEGG" id="mis:MICPUN_70962"/>
<gene>
    <name evidence="3" type="ORF">MICPUN_70962</name>
</gene>